<protein>
    <submittedName>
        <fullName evidence="2 3">Uncharacterized protein</fullName>
    </submittedName>
</protein>
<accession>J3P1H7</accession>
<dbReference type="EMBL" id="GL385397">
    <property type="protein sequence ID" value="EJT77462.1"/>
    <property type="molecule type" value="Genomic_DNA"/>
</dbReference>
<dbReference type="HOGENOM" id="CLU_1156445_0_0_1"/>
<proteinExistence type="predicted"/>
<feature type="region of interest" description="Disordered" evidence="1">
    <location>
        <begin position="210"/>
        <end position="240"/>
    </location>
</feature>
<dbReference type="RefSeq" id="XP_009223462.1">
    <property type="nucleotide sequence ID" value="XM_009225198.1"/>
</dbReference>
<dbReference type="VEuPathDB" id="FungiDB:GGTG_07374"/>
<keyword evidence="4" id="KW-1185">Reference proteome</keyword>
<dbReference type="AlphaFoldDB" id="J3P1H7"/>
<feature type="compositionally biased region" description="Basic and acidic residues" evidence="1">
    <location>
        <begin position="1"/>
        <end position="12"/>
    </location>
</feature>
<dbReference type="Proteomes" id="UP000006039">
    <property type="component" value="Unassembled WGS sequence"/>
</dbReference>
<organism evidence="2">
    <name type="scientific">Gaeumannomyces tritici (strain R3-111a-1)</name>
    <name type="common">Wheat and barley take-all root rot fungus</name>
    <name type="synonym">Gaeumannomyces graminis var. tritici</name>
    <dbReference type="NCBI Taxonomy" id="644352"/>
    <lineage>
        <taxon>Eukaryota</taxon>
        <taxon>Fungi</taxon>
        <taxon>Dikarya</taxon>
        <taxon>Ascomycota</taxon>
        <taxon>Pezizomycotina</taxon>
        <taxon>Sordariomycetes</taxon>
        <taxon>Sordariomycetidae</taxon>
        <taxon>Magnaporthales</taxon>
        <taxon>Magnaporthaceae</taxon>
        <taxon>Gaeumannomyces</taxon>
    </lineage>
</organism>
<reference evidence="3" key="4">
    <citation type="journal article" date="2015" name="G3 (Bethesda)">
        <title>Genome sequences of three phytopathogenic species of the Magnaporthaceae family of fungi.</title>
        <authorList>
            <person name="Okagaki L.H."/>
            <person name="Nunes C.C."/>
            <person name="Sailsbery J."/>
            <person name="Clay B."/>
            <person name="Brown D."/>
            <person name="John T."/>
            <person name="Oh Y."/>
            <person name="Young N."/>
            <person name="Fitzgerald M."/>
            <person name="Haas B.J."/>
            <person name="Zeng Q."/>
            <person name="Young S."/>
            <person name="Adiconis X."/>
            <person name="Fan L."/>
            <person name="Levin J.Z."/>
            <person name="Mitchell T.K."/>
            <person name="Okubara P.A."/>
            <person name="Farman M.L."/>
            <person name="Kohn L.M."/>
            <person name="Birren B."/>
            <person name="Ma L.-J."/>
            <person name="Dean R.A."/>
        </authorList>
    </citation>
    <scope>NUCLEOTIDE SEQUENCE</scope>
    <source>
        <strain evidence="3">R3-111a-1</strain>
    </source>
</reference>
<reference evidence="4" key="1">
    <citation type="submission" date="2010-07" db="EMBL/GenBank/DDBJ databases">
        <title>The genome sequence of Gaeumannomyces graminis var. tritici strain R3-111a-1.</title>
        <authorList>
            <consortium name="The Broad Institute Genome Sequencing Platform"/>
            <person name="Ma L.-J."/>
            <person name="Dead R."/>
            <person name="Young S."/>
            <person name="Zeng Q."/>
            <person name="Koehrsen M."/>
            <person name="Alvarado L."/>
            <person name="Berlin A."/>
            <person name="Chapman S.B."/>
            <person name="Chen Z."/>
            <person name="Freedman E."/>
            <person name="Gellesch M."/>
            <person name="Goldberg J."/>
            <person name="Griggs A."/>
            <person name="Gujja S."/>
            <person name="Heilman E.R."/>
            <person name="Heiman D."/>
            <person name="Hepburn T."/>
            <person name="Howarth C."/>
            <person name="Jen D."/>
            <person name="Larson L."/>
            <person name="Mehta T."/>
            <person name="Neiman D."/>
            <person name="Pearson M."/>
            <person name="Roberts A."/>
            <person name="Saif S."/>
            <person name="Shea T."/>
            <person name="Shenoy N."/>
            <person name="Sisk P."/>
            <person name="Stolte C."/>
            <person name="Sykes S."/>
            <person name="Walk T."/>
            <person name="White J."/>
            <person name="Yandava C."/>
            <person name="Haas B."/>
            <person name="Nusbaum C."/>
            <person name="Birren B."/>
        </authorList>
    </citation>
    <scope>NUCLEOTIDE SEQUENCE [LARGE SCALE GENOMIC DNA]</scope>
    <source>
        <strain evidence="4">R3-111a-1</strain>
    </source>
</reference>
<evidence type="ECO:0000256" key="1">
    <source>
        <dbReference type="SAM" id="MobiDB-lite"/>
    </source>
</evidence>
<evidence type="ECO:0000313" key="2">
    <source>
        <dbReference type="EMBL" id="EJT77462.1"/>
    </source>
</evidence>
<evidence type="ECO:0000313" key="4">
    <source>
        <dbReference type="Proteomes" id="UP000006039"/>
    </source>
</evidence>
<gene>
    <name evidence="3" type="primary">20347832</name>
    <name evidence="2" type="ORF">GGTG_07374</name>
</gene>
<reference evidence="2" key="3">
    <citation type="submission" date="2010-09" db="EMBL/GenBank/DDBJ databases">
        <title>Annotation of Gaeumannomyces graminis var. tritici R3-111a-1.</title>
        <authorList>
            <consortium name="The Broad Institute Genome Sequencing Platform"/>
            <person name="Ma L.-J."/>
            <person name="Dead R."/>
            <person name="Young S.K."/>
            <person name="Zeng Q."/>
            <person name="Gargeya S."/>
            <person name="Fitzgerald M."/>
            <person name="Haas B."/>
            <person name="Abouelleil A."/>
            <person name="Alvarado L."/>
            <person name="Arachchi H.M."/>
            <person name="Berlin A."/>
            <person name="Brown A."/>
            <person name="Chapman S.B."/>
            <person name="Chen Z."/>
            <person name="Dunbar C."/>
            <person name="Freedman E."/>
            <person name="Gearin G."/>
            <person name="Gellesch M."/>
            <person name="Goldberg J."/>
            <person name="Griggs A."/>
            <person name="Gujja S."/>
            <person name="Heiman D."/>
            <person name="Howarth C."/>
            <person name="Larson L."/>
            <person name="Lui A."/>
            <person name="MacDonald P.J.P."/>
            <person name="Mehta T."/>
            <person name="Montmayeur A."/>
            <person name="Murphy C."/>
            <person name="Neiman D."/>
            <person name="Pearson M."/>
            <person name="Priest M."/>
            <person name="Roberts A."/>
            <person name="Saif S."/>
            <person name="Shea T."/>
            <person name="Shenoy N."/>
            <person name="Sisk P."/>
            <person name="Stolte C."/>
            <person name="Sykes S."/>
            <person name="Yandava C."/>
            <person name="Wortman J."/>
            <person name="Nusbaum C."/>
            <person name="Birren B."/>
        </authorList>
    </citation>
    <scope>NUCLEOTIDE SEQUENCE</scope>
    <source>
        <strain evidence="2">R3-111a-1</strain>
    </source>
</reference>
<evidence type="ECO:0000313" key="3">
    <source>
        <dbReference type="EnsemblFungi" id="EJT77462"/>
    </source>
</evidence>
<reference evidence="3" key="5">
    <citation type="submission" date="2018-04" db="UniProtKB">
        <authorList>
            <consortium name="EnsemblFungi"/>
        </authorList>
    </citation>
    <scope>IDENTIFICATION</scope>
    <source>
        <strain evidence="3">R3-111a-1</strain>
    </source>
</reference>
<reference evidence="2" key="2">
    <citation type="submission" date="2010-07" db="EMBL/GenBank/DDBJ databases">
        <authorList>
            <consortium name="The Broad Institute Genome Sequencing Platform"/>
            <consortium name="Broad Institute Genome Sequencing Center for Infectious Disease"/>
            <person name="Ma L.-J."/>
            <person name="Dead R."/>
            <person name="Young S."/>
            <person name="Zeng Q."/>
            <person name="Koehrsen M."/>
            <person name="Alvarado L."/>
            <person name="Berlin A."/>
            <person name="Chapman S.B."/>
            <person name="Chen Z."/>
            <person name="Freedman E."/>
            <person name="Gellesch M."/>
            <person name="Goldberg J."/>
            <person name="Griggs A."/>
            <person name="Gujja S."/>
            <person name="Heilman E.R."/>
            <person name="Heiman D."/>
            <person name="Hepburn T."/>
            <person name="Howarth C."/>
            <person name="Jen D."/>
            <person name="Larson L."/>
            <person name="Mehta T."/>
            <person name="Neiman D."/>
            <person name="Pearson M."/>
            <person name="Roberts A."/>
            <person name="Saif S."/>
            <person name="Shea T."/>
            <person name="Shenoy N."/>
            <person name="Sisk P."/>
            <person name="Stolte C."/>
            <person name="Sykes S."/>
            <person name="Walk T."/>
            <person name="White J."/>
            <person name="Yandava C."/>
            <person name="Haas B."/>
            <person name="Nusbaum C."/>
            <person name="Birren B."/>
        </authorList>
    </citation>
    <scope>NUCLEOTIDE SEQUENCE</scope>
    <source>
        <strain evidence="2">R3-111a-1</strain>
    </source>
</reference>
<dbReference type="GeneID" id="20347832"/>
<name>J3P1H7_GAET3</name>
<feature type="region of interest" description="Disordered" evidence="1">
    <location>
        <begin position="1"/>
        <end position="28"/>
    </location>
</feature>
<sequence>MAEEHAGEDRTQRARLLGIRPAGSREGRRRKFDRWTMDFPRLAHGGFPSAAEKHRRVQGRRYKASSKPPGDDAKWACDATVHVCYTCSLPRRRIPVRPFARQAAPDKPLAVAACVRWISCDLQASILAGLAWEMAEWLPLSSTAGQGPTVCRRRRMRAAARSYDAPGRSRRPSSLSQDPCLTSFYPVSPLSTAGTSVPVSTATPTVRANAIASPPSIPSTQQAAGAAPLRPALHDPSTAY</sequence>
<dbReference type="EnsemblFungi" id="EJT77462">
    <property type="protein sequence ID" value="EJT77462"/>
    <property type="gene ID" value="GGTG_07374"/>
</dbReference>